<dbReference type="PRINTS" id="PR00420">
    <property type="entry name" value="RNGMNOXGNASE"/>
</dbReference>
<reference evidence="9" key="1">
    <citation type="submission" date="2019-06" db="EMBL/GenBank/DDBJ databases">
        <authorList>
            <person name="Broberg M."/>
        </authorList>
    </citation>
    <scope>NUCLEOTIDE SEQUENCE [LARGE SCALE GENOMIC DNA]</scope>
</reference>
<comment type="cofactor">
    <cofactor evidence="1">
        <name>FAD</name>
        <dbReference type="ChEBI" id="CHEBI:57692"/>
    </cofactor>
</comment>
<keyword evidence="5" id="KW-0560">Oxidoreductase</keyword>
<keyword evidence="3" id="KW-0285">Flavoprotein</keyword>
<name>A0A9N9UP65_9HYPO</name>
<proteinExistence type="inferred from homology"/>
<dbReference type="Gene3D" id="3.50.50.60">
    <property type="entry name" value="FAD/NAD(P)-binding domain"/>
    <property type="match status" value="1"/>
</dbReference>
<comment type="caution">
    <text evidence="8">The sequence shown here is derived from an EMBL/GenBank/DDBJ whole genome shotgun (WGS) entry which is preliminary data.</text>
</comment>
<evidence type="ECO:0000256" key="1">
    <source>
        <dbReference type="ARBA" id="ARBA00001974"/>
    </source>
</evidence>
<comment type="similarity">
    <text evidence="2">Belongs to the paxM FAD-dependent monooxygenase family.</text>
</comment>
<sequence>MGPSNFRVIVVGGGPVGLSCAHALSQAGIDFIILEQRSSFVIDAGSNLILVPMSMRVLGQLGLLDELKEVSSPLNIINRMDHSGRRLGSMKWFLCDNEYFGAYPRVISRHDLTKVLYQSLPTDTLPNLHTKKKVSDISTTTGGVSITCTDGTSYEGSVVIGADGAHSFVRDRMRQLAIDNESPFLNEEKPFLTTYRCLWARFPATKGLPPGTTWETHGGKLATQLFAGEDTIVMCIYERLDEPTYDRCRYSTEDEEGLVGRWGHLPLTPGQALTIRDAYESRIQSGLVNLEEGVVKHWSWDSRLVLAGDAAHKFTPSTGAGFNNGIIDVVALVNELNKEVQAARTETLDLAAEPEKAQIVAAFKAYEASRKELVIEGCKMAGNATAMATWQNWILKFIDRYIFSMHVVQKFLSKQQASRTARAPAFDFLDSEEELAGTVPWSFPLKMKSGRIE</sequence>
<dbReference type="GO" id="GO:0071949">
    <property type="term" value="F:FAD binding"/>
    <property type="evidence" value="ECO:0007669"/>
    <property type="project" value="InterPro"/>
</dbReference>
<dbReference type="EMBL" id="CABFNO020001527">
    <property type="protein sequence ID" value="CAG9994508.1"/>
    <property type="molecule type" value="Genomic_DNA"/>
</dbReference>
<gene>
    <name evidence="8" type="ORF">CBYS24578_00013471</name>
</gene>
<evidence type="ECO:0000256" key="2">
    <source>
        <dbReference type="ARBA" id="ARBA00007992"/>
    </source>
</evidence>
<evidence type="ECO:0000256" key="3">
    <source>
        <dbReference type="ARBA" id="ARBA00022630"/>
    </source>
</evidence>
<accession>A0A9N9UP65</accession>
<dbReference type="SUPFAM" id="SSF51905">
    <property type="entry name" value="FAD/NAD(P)-binding domain"/>
    <property type="match status" value="1"/>
</dbReference>
<dbReference type="Proteomes" id="UP000754883">
    <property type="component" value="Unassembled WGS sequence"/>
</dbReference>
<reference evidence="8 9" key="2">
    <citation type="submission" date="2021-10" db="EMBL/GenBank/DDBJ databases">
        <authorList>
            <person name="Piombo E."/>
        </authorList>
    </citation>
    <scope>NUCLEOTIDE SEQUENCE [LARGE SCALE GENOMIC DNA]</scope>
</reference>
<dbReference type="InterPro" id="IPR002938">
    <property type="entry name" value="FAD-bd"/>
</dbReference>
<dbReference type="InterPro" id="IPR036188">
    <property type="entry name" value="FAD/NAD-bd_sf"/>
</dbReference>
<evidence type="ECO:0000256" key="6">
    <source>
        <dbReference type="ARBA" id="ARBA00023033"/>
    </source>
</evidence>
<evidence type="ECO:0000259" key="7">
    <source>
        <dbReference type="Pfam" id="PF01494"/>
    </source>
</evidence>
<evidence type="ECO:0000256" key="4">
    <source>
        <dbReference type="ARBA" id="ARBA00022827"/>
    </source>
</evidence>
<dbReference type="PANTHER" id="PTHR47356">
    <property type="entry name" value="FAD-DEPENDENT MONOOXYGENASE ASQG-RELATED"/>
    <property type="match status" value="1"/>
</dbReference>
<keyword evidence="4" id="KW-0274">FAD</keyword>
<feature type="domain" description="FAD-binding" evidence="7">
    <location>
        <begin position="7"/>
        <end position="173"/>
    </location>
</feature>
<evidence type="ECO:0000313" key="9">
    <source>
        <dbReference type="Proteomes" id="UP000754883"/>
    </source>
</evidence>
<evidence type="ECO:0000256" key="5">
    <source>
        <dbReference type="ARBA" id="ARBA00023002"/>
    </source>
</evidence>
<dbReference type="InterPro" id="IPR050562">
    <property type="entry name" value="FAD_mOase_fung"/>
</dbReference>
<keyword evidence="6" id="KW-0503">Monooxygenase</keyword>
<organism evidence="8 9">
    <name type="scientific">Clonostachys byssicola</name>
    <dbReference type="NCBI Taxonomy" id="160290"/>
    <lineage>
        <taxon>Eukaryota</taxon>
        <taxon>Fungi</taxon>
        <taxon>Dikarya</taxon>
        <taxon>Ascomycota</taxon>
        <taxon>Pezizomycotina</taxon>
        <taxon>Sordariomycetes</taxon>
        <taxon>Hypocreomycetidae</taxon>
        <taxon>Hypocreales</taxon>
        <taxon>Bionectriaceae</taxon>
        <taxon>Clonostachys</taxon>
    </lineage>
</organism>
<feature type="domain" description="FAD-binding" evidence="7">
    <location>
        <begin position="288"/>
        <end position="359"/>
    </location>
</feature>
<protein>
    <recommendedName>
        <fullName evidence="7">FAD-binding domain-containing protein</fullName>
    </recommendedName>
</protein>
<dbReference type="Pfam" id="PF01494">
    <property type="entry name" value="FAD_binding_3"/>
    <property type="match status" value="2"/>
</dbReference>
<dbReference type="PROSITE" id="PS51257">
    <property type="entry name" value="PROKAR_LIPOPROTEIN"/>
    <property type="match status" value="1"/>
</dbReference>
<dbReference type="GO" id="GO:0004497">
    <property type="term" value="F:monooxygenase activity"/>
    <property type="evidence" value="ECO:0007669"/>
    <property type="project" value="UniProtKB-KW"/>
</dbReference>
<dbReference type="OrthoDB" id="2431938at2759"/>
<dbReference type="AlphaFoldDB" id="A0A9N9UP65"/>
<dbReference type="PANTHER" id="PTHR47356:SF2">
    <property type="entry name" value="FAD-BINDING DOMAIN-CONTAINING PROTEIN-RELATED"/>
    <property type="match status" value="1"/>
</dbReference>
<keyword evidence="9" id="KW-1185">Reference proteome</keyword>
<evidence type="ECO:0000313" key="8">
    <source>
        <dbReference type="EMBL" id="CAG9994508.1"/>
    </source>
</evidence>